<accession>A0AA42DK25</accession>
<dbReference type="SMART" id="SM00388">
    <property type="entry name" value="HisKA"/>
    <property type="match status" value="1"/>
</dbReference>
<keyword evidence="16" id="KW-1185">Reference proteome</keyword>
<comment type="subcellular location">
    <subcellularLocation>
        <location evidence="2">Membrane</location>
        <topology evidence="2">Multi-pass membrane protein</topology>
    </subcellularLocation>
</comment>
<dbReference type="Pfam" id="PF02518">
    <property type="entry name" value="HATPase_c"/>
    <property type="match status" value="1"/>
</dbReference>
<evidence type="ECO:0000256" key="10">
    <source>
        <dbReference type="ARBA" id="ARBA00022989"/>
    </source>
</evidence>
<evidence type="ECO:0000256" key="8">
    <source>
        <dbReference type="ARBA" id="ARBA00022777"/>
    </source>
</evidence>
<dbReference type="InterPro" id="IPR052023">
    <property type="entry name" value="Histidine_kinase_KdpD"/>
</dbReference>
<comment type="catalytic activity">
    <reaction evidence="1">
        <text>ATP + protein L-histidine = ADP + protein N-phospho-L-histidine.</text>
        <dbReference type="EC" id="2.7.13.3"/>
    </reaction>
</comment>
<dbReference type="GO" id="GO:0000155">
    <property type="term" value="F:phosphorelay sensor kinase activity"/>
    <property type="evidence" value="ECO:0007669"/>
    <property type="project" value="InterPro"/>
</dbReference>
<gene>
    <name evidence="15" type="ORF">PBV87_02345</name>
</gene>
<dbReference type="EMBL" id="JAQIFT010000012">
    <property type="protein sequence ID" value="MDA3730344.1"/>
    <property type="molecule type" value="Genomic_DNA"/>
</dbReference>
<evidence type="ECO:0000256" key="9">
    <source>
        <dbReference type="ARBA" id="ARBA00022840"/>
    </source>
</evidence>
<evidence type="ECO:0000256" key="7">
    <source>
        <dbReference type="ARBA" id="ARBA00022741"/>
    </source>
</evidence>
<evidence type="ECO:0000256" key="5">
    <source>
        <dbReference type="ARBA" id="ARBA00022679"/>
    </source>
</evidence>
<keyword evidence="6 13" id="KW-0812">Transmembrane</keyword>
<comment type="caution">
    <text evidence="15">The sequence shown here is derived from an EMBL/GenBank/DDBJ whole genome shotgun (WGS) entry which is preliminary data.</text>
</comment>
<organism evidence="15 16">
    <name type="scientific">Holtiella tumoricola</name>
    <dbReference type="NCBI Taxonomy" id="3018743"/>
    <lineage>
        <taxon>Bacteria</taxon>
        <taxon>Bacillati</taxon>
        <taxon>Bacillota</taxon>
        <taxon>Clostridia</taxon>
        <taxon>Lachnospirales</taxon>
        <taxon>Cellulosilyticaceae</taxon>
        <taxon>Holtiella</taxon>
    </lineage>
</organism>
<protein>
    <recommendedName>
        <fullName evidence="3">histidine kinase</fullName>
        <ecNumber evidence="3">2.7.13.3</ecNumber>
    </recommendedName>
</protein>
<keyword evidence="9" id="KW-0067">ATP-binding</keyword>
<keyword evidence="11" id="KW-0902">Two-component regulatory system</keyword>
<feature type="transmembrane region" description="Helical" evidence="13">
    <location>
        <begin position="62"/>
        <end position="81"/>
    </location>
</feature>
<keyword evidence="12 13" id="KW-0472">Membrane</keyword>
<feature type="transmembrane region" description="Helical" evidence="13">
    <location>
        <begin position="36"/>
        <end position="55"/>
    </location>
</feature>
<keyword evidence="4" id="KW-0597">Phosphoprotein</keyword>
<feature type="transmembrane region" description="Helical" evidence="13">
    <location>
        <begin position="9"/>
        <end position="30"/>
    </location>
</feature>
<feature type="domain" description="Histidine kinase" evidence="14">
    <location>
        <begin position="140"/>
        <end position="356"/>
    </location>
</feature>
<dbReference type="CDD" id="cd00082">
    <property type="entry name" value="HisKA"/>
    <property type="match status" value="1"/>
</dbReference>
<evidence type="ECO:0000256" key="1">
    <source>
        <dbReference type="ARBA" id="ARBA00000085"/>
    </source>
</evidence>
<evidence type="ECO:0000256" key="6">
    <source>
        <dbReference type="ARBA" id="ARBA00022692"/>
    </source>
</evidence>
<dbReference type="PRINTS" id="PR00344">
    <property type="entry name" value="BCTRLSENSOR"/>
</dbReference>
<dbReference type="InterPro" id="IPR004358">
    <property type="entry name" value="Sig_transdc_His_kin-like_C"/>
</dbReference>
<evidence type="ECO:0000313" key="16">
    <source>
        <dbReference type="Proteomes" id="UP001169242"/>
    </source>
</evidence>
<dbReference type="AlphaFoldDB" id="A0AA42DK25"/>
<evidence type="ECO:0000256" key="2">
    <source>
        <dbReference type="ARBA" id="ARBA00004141"/>
    </source>
</evidence>
<keyword evidence="8" id="KW-0418">Kinase</keyword>
<evidence type="ECO:0000259" key="14">
    <source>
        <dbReference type="PROSITE" id="PS50109"/>
    </source>
</evidence>
<dbReference type="Gene3D" id="1.20.120.620">
    <property type="entry name" value="Backbone structure of the membrane domain of e. Coli histidine kinase receptor kdpd"/>
    <property type="match status" value="1"/>
</dbReference>
<feature type="transmembrane region" description="Helical" evidence="13">
    <location>
        <begin position="87"/>
        <end position="106"/>
    </location>
</feature>
<dbReference type="PANTHER" id="PTHR45569">
    <property type="entry name" value="SENSOR PROTEIN KDPD"/>
    <property type="match status" value="1"/>
</dbReference>
<dbReference type="InterPro" id="IPR036097">
    <property type="entry name" value="HisK_dim/P_sf"/>
</dbReference>
<dbReference type="GO" id="GO:0005886">
    <property type="term" value="C:plasma membrane"/>
    <property type="evidence" value="ECO:0007669"/>
    <property type="project" value="TreeGrafter"/>
</dbReference>
<dbReference type="SUPFAM" id="SSF47384">
    <property type="entry name" value="Homodimeric domain of signal transducing histidine kinase"/>
    <property type="match status" value="1"/>
</dbReference>
<dbReference type="Gene3D" id="3.30.565.10">
    <property type="entry name" value="Histidine kinase-like ATPase, C-terminal domain"/>
    <property type="match status" value="1"/>
</dbReference>
<keyword evidence="5" id="KW-0808">Transferase</keyword>
<proteinExistence type="predicted"/>
<dbReference type="Pfam" id="PF00512">
    <property type="entry name" value="HisKA"/>
    <property type="match status" value="1"/>
</dbReference>
<dbReference type="EC" id="2.7.13.3" evidence="3"/>
<dbReference type="SUPFAM" id="SSF55874">
    <property type="entry name" value="ATPase domain of HSP90 chaperone/DNA topoisomerase II/histidine kinase"/>
    <property type="match status" value="1"/>
</dbReference>
<dbReference type="InterPro" id="IPR038318">
    <property type="entry name" value="KdpD_sf"/>
</dbReference>
<dbReference type="Gene3D" id="1.10.287.130">
    <property type="match status" value="1"/>
</dbReference>
<dbReference type="InterPro" id="IPR003661">
    <property type="entry name" value="HisK_dim/P_dom"/>
</dbReference>
<evidence type="ECO:0000256" key="3">
    <source>
        <dbReference type="ARBA" id="ARBA00012438"/>
    </source>
</evidence>
<dbReference type="Proteomes" id="UP001169242">
    <property type="component" value="Unassembled WGS sequence"/>
</dbReference>
<dbReference type="RefSeq" id="WP_271011003.1">
    <property type="nucleotide sequence ID" value="NZ_JAQIFT010000012.1"/>
</dbReference>
<dbReference type="SMART" id="SM00387">
    <property type="entry name" value="HATPase_c"/>
    <property type="match status" value="1"/>
</dbReference>
<name>A0AA42DK25_9FIRM</name>
<evidence type="ECO:0000256" key="4">
    <source>
        <dbReference type="ARBA" id="ARBA00022553"/>
    </source>
</evidence>
<evidence type="ECO:0000313" key="15">
    <source>
        <dbReference type="EMBL" id="MDA3730344.1"/>
    </source>
</evidence>
<evidence type="ECO:0000256" key="12">
    <source>
        <dbReference type="ARBA" id="ARBA00023136"/>
    </source>
</evidence>
<dbReference type="InterPro" id="IPR003594">
    <property type="entry name" value="HATPase_dom"/>
</dbReference>
<reference evidence="15" key="1">
    <citation type="journal article" date="2023" name="Int. J. Syst. Evol. Microbiol.">
        <title>&lt;i&gt;Holtiella tumoricola&lt;/i&gt; gen. nov. sp. nov., isolated from a human clinical sample.</title>
        <authorList>
            <person name="Allen-Vercoe E."/>
            <person name="Daigneault M.C."/>
            <person name="Vancuren S.J."/>
            <person name="Cochrane K."/>
            <person name="O'Neal L.L."/>
            <person name="Sankaranarayanan K."/>
            <person name="Lawson P.A."/>
        </authorList>
    </citation>
    <scope>NUCLEOTIDE SEQUENCE</scope>
    <source>
        <strain evidence="15">CC70A</strain>
    </source>
</reference>
<dbReference type="Pfam" id="PF13493">
    <property type="entry name" value="DUF4118"/>
    <property type="match status" value="1"/>
</dbReference>
<keyword evidence="7" id="KW-0547">Nucleotide-binding</keyword>
<dbReference type="InterPro" id="IPR025201">
    <property type="entry name" value="KdpD_TM"/>
</dbReference>
<evidence type="ECO:0000256" key="11">
    <source>
        <dbReference type="ARBA" id="ARBA00023012"/>
    </source>
</evidence>
<dbReference type="PROSITE" id="PS50109">
    <property type="entry name" value="HIS_KIN"/>
    <property type="match status" value="1"/>
</dbReference>
<dbReference type="GO" id="GO:0005524">
    <property type="term" value="F:ATP binding"/>
    <property type="evidence" value="ECO:0007669"/>
    <property type="project" value="UniProtKB-KW"/>
</dbReference>
<sequence>MFNSKLKETLYNLCITATLLLSATGFSFFFHLVTQNVANVTILYILALVLIARFTTHYWPGIVASLVGVVCVNFLFTYPYYELNFSLKGYPLTFIGMLTIALITSTTTSHMKTQSRIIHEREKLLLEAEKEKMRANLLRAVSHDLRTPLTSIIGASSTYLEHESRLKPNEQLDLVQHIHEDAHWLLNMVENLLSVTRIHNNSTTVTKSLEPVEEVLSEAIFRLKKRIPDASITVKVPDELLMIPMDAMLIEQVLINLLENAIIHAHSTQPIECTVDHDMDSAIFHVRDYGIGINSEHIDHLFDGTYSLNTSSPDSKKGFGIGLSICQTIIVAHNGTLWVTPNAIGTTFSFKLPKEA</sequence>
<dbReference type="InterPro" id="IPR036890">
    <property type="entry name" value="HATPase_C_sf"/>
</dbReference>
<dbReference type="InterPro" id="IPR005467">
    <property type="entry name" value="His_kinase_dom"/>
</dbReference>
<keyword evidence="10 13" id="KW-1133">Transmembrane helix</keyword>
<dbReference type="PANTHER" id="PTHR45569:SF1">
    <property type="entry name" value="SENSOR PROTEIN KDPD"/>
    <property type="match status" value="1"/>
</dbReference>
<evidence type="ECO:0000256" key="13">
    <source>
        <dbReference type="SAM" id="Phobius"/>
    </source>
</evidence>